<keyword evidence="1" id="KW-0812">Transmembrane</keyword>
<protein>
    <submittedName>
        <fullName evidence="3">PAP2 superfamily protein</fullName>
    </submittedName>
</protein>
<feature type="domain" description="Phosphatidic acid phosphatase type 2/haloperoxidase" evidence="2">
    <location>
        <begin position="118"/>
        <end position="196"/>
    </location>
</feature>
<proteinExistence type="predicted"/>
<organism evidence="3 4">
    <name type="scientific">Saccharomonospora marina XMU15</name>
    <dbReference type="NCBI Taxonomy" id="882083"/>
    <lineage>
        <taxon>Bacteria</taxon>
        <taxon>Bacillati</taxon>
        <taxon>Actinomycetota</taxon>
        <taxon>Actinomycetes</taxon>
        <taxon>Pseudonocardiales</taxon>
        <taxon>Pseudonocardiaceae</taxon>
        <taxon>Saccharomonospora</taxon>
    </lineage>
</organism>
<dbReference type="InterPro" id="IPR036938">
    <property type="entry name" value="PAP2/HPO_sf"/>
</dbReference>
<sequence>MRHHGSVQTRALAGLAAASAAFTLVFGLPLAGDSSANRVDRAVAAVVQAGLGGRELLLHLLLLPMELPLVLLAVAGIAGTCLRRHRPAGAVLAVTAPATAVALNTWLLKPAFGRRYGESLVYPSGHTVLFVSVLAVLVILARTGWQRGLVLAAGAALLAMAGVAMVGLDYHYATDVVGGVGFGVAVTAAIAVLVQRLLPGGLRVEGVPGQGGEPAEGS</sequence>
<feature type="transmembrane region" description="Helical" evidence="1">
    <location>
        <begin position="56"/>
        <end position="78"/>
    </location>
</feature>
<dbReference type="STRING" id="882083.SacmaDRAFT_2309"/>
<gene>
    <name evidence="3" type="ORF">SacmaDRAFT_2309</name>
</gene>
<evidence type="ECO:0000259" key="2">
    <source>
        <dbReference type="Pfam" id="PF01569"/>
    </source>
</evidence>
<feature type="transmembrane region" description="Helical" evidence="1">
    <location>
        <begin position="120"/>
        <end position="141"/>
    </location>
</feature>
<evidence type="ECO:0000313" key="3">
    <source>
        <dbReference type="EMBL" id="EHR50561.1"/>
    </source>
</evidence>
<evidence type="ECO:0000313" key="4">
    <source>
        <dbReference type="Proteomes" id="UP000004926"/>
    </source>
</evidence>
<accession>H5WWK5</accession>
<reference evidence="3 4" key="1">
    <citation type="journal article" date="2012" name="Stand. Genomic Sci.">
        <title>Genome sequence of the ocean sediment bacterium Saccharomonospora marina type strain (XMU15(T)).</title>
        <authorList>
            <person name="Klenk H.P."/>
            <person name="Lu M."/>
            <person name="Lucas S."/>
            <person name="Lapidus A."/>
            <person name="Copeland A."/>
            <person name="Pitluck S."/>
            <person name="Goodwin L.A."/>
            <person name="Han C."/>
            <person name="Tapia R."/>
            <person name="Brambilla E.M."/>
            <person name="Potter G."/>
            <person name="Land M."/>
            <person name="Ivanova N."/>
            <person name="Rohde M."/>
            <person name="Goker M."/>
            <person name="Detter J.C."/>
            <person name="Li W.J."/>
            <person name="Kyrpides N.C."/>
            <person name="Woyke T."/>
        </authorList>
    </citation>
    <scope>NUCLEOTIDE SEQUENCE [LARGE SCALE GENOMIC DNA]</scope>
    <source>
        <strain evidence="3 4">XMU15</strain>
    </source>
</reference>
<keyword evidence="1" id="KW-0472">Membrane</keyword>
<feature type="transmembrane region" description="Helical" evidence="1">
    <location>
        <begin position="176"/>
        <end position="194"/>
    </location>
</feature>
<name>H5WWK5_9PSEU</name>
<dbReference type="InterPro" id="IPR000326">
    <property type="entry name" value="PAP2/HPO"/>
</dbReference>
<keyword evidence="4" id="KW-1185">Reference proteome</keyword>
<dbReference type="AlphaFoldDB" id="H5WWK5"/>
<dbReference type="eggNOG" id="COG0671">
    <property type="taxonomic scope" value="Bacteria"/>
</dbReference>
<dbReference type="Gene3D" id="1.20.144.10">
    <property type="entry name" value="Phosphatidic acid phosphatase type 2/haloperoxidase"/>
    <property type="match status" value="1"/>
</dbReference>
<feature type="transmembrane region" description="Helical" evidence="1">
    <location>
        <begin position="148"/>
        <end position="170"/>
    </location>
</feature>
<dbReference type="HOGENOM" id="CLU_094193_0_0_11"/>
<keyword evidence="1" id="KW-1133">Transmembrane helix</keyword>
<dbReference type="Pfam" id="PF01569">
    <property type="entry name" value="PAP2"/>
    <property type="match status" value="1"/>
</dbReference>
<dbReference type="EMBL" id="CM001439">
    <property type="protein sequence ID" value="EHR50561.1"/>
    <property type="molecule type" value="Genomic_DNA"/>
</dbReference>
<dbReference type="Proteomes" id="UP000004926">
    <property type="component" value="Chromosome"/>
</dbReference>
<feature type="transmembrane region" description="Helical" evidence="1">
    <location>
        <begin position="90"/>
        <end position="108"/>
    </location>
</feature>
<dbReference type="SUPFAM" id="SSF48317">
    <property type="entry name" value="Acid phosphatase/Vanadium-dependent haloperoxidase"/>
    <property type="match status" value="1"/>
</dbReference>
<evidence type="ECO:0000256" key="1">
    <source>
        <dbReference type="SAM" id="Phobius"/>
    </source>
</evidence>